<dbReference type="Pfam" id="PF03239">
    <property type="entry name" value="FTR1"/>
    <property type="match status" value="1"/>
</dbReference>
<keyword evidence="3" id="KW-0813">Transport</keyword>
<evidence type="ECO:0000256" key="2">
    <source>
        <dbReference type="ARBA" id="ARBA00008333"/>
    </source>
</evidence>
<feature type="transmembrane region" description="Helical" evidence="7">
    <location>
        <begin position="280"/>
        <end position="300"/>
    </location>
</feature>
<evidence type="ECO:0000256" key="3">
    <source>
        <dbReference type="ARBA" id="ARBA00022496"/>
    </source>
</evidence>
<feature type="transmembrane region" description="Helical" evidence="7">
    <location>
        <begin position="51"/>
        <end position="75"/>
    </location>
</feature>
<dbReference type="EMBL" id="JAAAHW010003456">
    <property type="protein sequence ID" value="KAF9983666.1"/>
    <property type="molecule type" value="Genomic_DNA"/>
</dbReference>
<dbReference type="GO" id="GO:0015093">
    <property type="term" value="F:ferrous iron transmembrane transporter activity"/>
    <property type="evidence" value="ECO:0007669"/>
    <property type="project" value="TreeGrafter"/>
</dbReference>
<comment type="caution">
    <text evidence="8">The sequence shown here is derived from an EMBL/GenBank/DDBJ whole genome shotgun (WGS) entry which is preliminary data.</text>
</comment>
<evidence type="ECO:0000256" key="4">
    <source>
        <dbReference type="ARBA" id="ARBA00022692"/>
    </source>
</evidence>
<comment type="similarity">
    <text evidence="2">Belongs to the oxidase-dependent Fe transporter (OFeT) (TC 9.A.10.1) family.</text>
</comment>
<feature type="transmembrane region" description="Helical" evidence="7">
    <location>
        <begin position="204"/>
        <end position="226"/>
    </location>
</feature>
<proteinExistence type="inferred from homology"/>
<keyword evidence="3" id="KW-0410">Iron transport</keyword>
<feature type="transmembrane region" description="Helical" evidence="7">
    <location>
        <begin position="140"/>
        <end position="166"/>
    </location>
</feature>
<evidence type="ECO:0000256" key="5">
    <source>
        <dbReference type="ARBA" id="ARBA00022989"/>
    </source>
</evidence>
<evidence type="ECO:0000313" key="9">
    <source>
        <dbReference type="Proteomes" id="UP000749646"/>
    </source>
</evidence>
<reference evidence="8" key="1">
    <citation type="journal article" date="2020" name="Fungal Divers.">
        <title>Resolving the Mortierellaceae phylogeny through synthesis of multi-gene phylogenetics and phylogenomics.</title>
        <authorList>
            <person name="Vandepol N."/>
            <person name="Liber J."/>
            <person name="Desiro A."/>
            <person name="Na H."/>
            <person name="Kennedy M."/>
            <person name="Barry K."/>
            <person name="Grigoriev I.V."/>
            <person name="Miller A.N."/>
            <person name="O'Donnell K."/>
            <person name="Stajich J.E."/>
            <person name="Bonito G."/>
        </authorList>
    </citation>
    <scope>NUCLEOTIDE SEQUENCE</scope>
    <source>
        <strain evidence="8">MES-2147</strain>
    </source>
</reference>
<comment type="subcellular location">
    <subcellularLocation>
        <location evidence="1">Membrane</location>
        <topology evidence="1">Multi-pass membrane protein</topology>
    </subcellularLocation>
</comment>
<dbReference type="GO" id="GO:0033573">
    <property type="term" value="C:high-affinity iron permease complex"/>
    <property type="evidence" value="ECO:0007669"/>
    <property type="project" value="InterPro"/>
</dbReference>
<dbReference type="InterPro" id="IPR004923">
    <property type="entry name" value="FTR1/Fip1/EfeU"/>
</dbReference>
<name>A0A9P6MA22_9FUNG</name>
<keyword evidence="6 7" id="KW-0472">Membrane</keyword>
<evidence type="ECO:0000256" key="1">
    <source>
        <dbReference type="ARBA" id="ARBA00004141"/>
    </source>
</evidence>
<evidence type="ECO:0000256" key="6">
    <source>
        <dbReference type="ARBA" id="ARBA00023136"/>
    </source>
</evidence>
<dbReference type="AlphaFoldDB" id="A0A9P6MA22"/>
<accession>A0A9P6MA22</accession>
<keyword evidence="3" id="KW-0408">Iron</keyword>
<keyword evidence="3" id="KW-0406">Ion transport</keyword>
<evidence type="ECO:0000256" key="7">
    <source>
        <dbReference type="SAM" id="Phobius"/>
    </source>
</evidence>
<keyword evidence="9" id="KW-1185">Reference proteome</keyword>
<gene>
    <name evidence="8" type="primary">FTR1_2</name>
    <name evidence="8" type="ORF">BGZ65_001555</name>
</gene>
<dbReference type="OrthoDB" id="4364at2759"/>
<feature type="transmembrane region" description="Helical" evidence="7">
    <location>
        <begin position="87"/>
        <end position="108"/>
    </location>
</feature>
<feature type="transmembrane region" description="Helical" evidence="7">
    <location>
        <begin position="6"/>
        <end position="30"/>
    </location>
</feature>
<keyword evidence="5 7" id="KW-1133">Transmembrane helix</keyword>
<sequence>MGAEDYFSIPIFFIIFRETTEAAIIVSVLLSFLSQVIADDVALRKRLSRQIWAGTGLGLLMSLAIGATFIVVWNLYATNLWAASEGIWVGCFSLIAAVMITLMGVAMLRTNQMQEKWKSKLTRAMDDENARGFGNQSRKYALFLLPLVTVLREGLEAVVFIGGVTFDADPKAIPLAVLAGVMLGLLIGFAIYRGGNKMNLHPFFVGSTCLLLLIAAGLVSKGVAAFEADRWSRLTGAQSDDAGTYDPRVNVWALKCCDPKQPDAGWWSVANALVGWSNVASYWTTGSYIAYWGIVIVWLVRLKNRRMKSMAAVTASAQEPLLALSTDSRISRDEDMNSYMPATIIYPSEAIGDDHHNGQSGGVTRRHDGYGAVGAGAVALNRLD</sequence>
<feature type="transmembrane region" description="Helical" evidence="7">
    <location>
        <begin position="172"/>
        <end position="192"/>
    </location>
</feature>
<organism evidence="8 9">
    <name type="scientific">Modicella reniformis</name>
    <dbReference type="NCBI Taxonomy" id="1440133"/>
    <lineage>
        <taxon>Eukaryota</taxon>
        <taxon>Fungi</taxon>
        <taxon>Fungi incertae sedis</taxon>
        <taxon>Mucoromycota</taxon>
        <taxon>Mortierellomycotina</taxon>
        <taxon>Mortierellomycetes</taxon>
        <taxon>Mortierellales</taxon>
        <taxon>Mortierellaceae</taxon>
        <taxon>Modicella</taxon>
    </lineage>
</organism>
<dbReference type="PANTHER" id="PTHR31632:SF2">
    <property type="entry name" value="PLASMA MEMBRANE IRON PERMEASE"/>
    <property type="match status" value="1"/>
</dbReference>
<protein>
    <submittedName>
        <fullName evidence="8">High-affinity iron permease</fullName>
    </submittedName>
</protein>
<dbReference type="PANTHER" id="PTHR31632">
    <property type="entry name" value="IRON TRANSPORTER FTH1"/>
    <property type="match status" value="1"/>
</dbReference>
<keyword evidence="4 7" id="KW-0812">Transmembrane</keyword>
<evidence type="ECO:0000313" key="8">
    <source>
        <dbReference type="EMBL" id="KAF9983666.1"/>
    </source>
</evidence>
<dbReference type="Proteomes" id="UP000749646">
    <property type="component" value="Unassembled WGS sequence"/>
</dbReference>